<reference evidence="2 3" key="1">
    <citation type="journal article" date="2007" name="Nature">
        <title>Evolution of genes and genomes on the Drosophila phylogeny.</title>
        <authorList>
            <consortium name="Drosophila 12 Genomes Consortium"/>
            <person name="Clark A.G."/>
            <person name="Eisen M.B."/>
            <person name="Smith D.R."/>
            <person name="Bergman C.M."/>
            <person name="Oliver B."/>
            <person name="Markow T.A."/>
            <person name="Kaufman T.C."/>
            <person name="Kellis M."/>
            <person name="Gelbart W."/>
            <person name="Iyer V.N."/>
            <person name="Pollard D.A."/>
            <person name="Sackton T.B."/>
            <person name="Larracuente A.M."/>
            <person name="Singh N.D."/>
            <person name="Abad J.P."/>
            <person name="Abt D.N."/>
            <person name="Adryan B."/>
            <person name="Aguade M."/>
            <person name="Akashi H."/>
            <person name="Anderson W.W."/>
            <person name="Aquadro C.F."/>
            <person name="Ardell D.H."/>
            <person name="Arguello R."/>
            <person name="Artieri C.G."/>
            <person name="Barbash D.A."/>
            <person name="Barker D."/>
            <person name="Barsanti P."/>
            <person name="Batterham P."/>
            <person name="Batzoglou S."/>
            <person name="Begun D."/>
            <person name="Bhutkar A."/>
            <person name="Blanco E."/>
            <person name="Bosak S.A."/>
            <person name="Bradley R.K."/>
            <person name="Brand A.D."/>
            <person name="Brent M.R."/>
            <person name="Brooks A.N."/>
            <person name="Brown R.H."/>
            <person name="Butlin R.K."/>
            <person name="Caggese C."/>
            <person name="Calvi B.R."/>
            <person name="Bernardo de Carvalho A."/>
            <person name="Caspi A."/>
            <person name="Castrezana S."/>
            <person name="Celniker S.E."/>
            <person name="Chang J.L."/>
            <person name="Chapple C."/>
            <person name="Chatterji S."/>
            <person name="Chinwalla A."/>
            <person name="Civetta A."/>
            <person name="Clifton S.W."/>
            <person name="Comeron J.M."/>
            <person name="Costello J.C."/>
            <person name="Coyne J.A."/>
            <person name="Daub J."/>
            <person name="David R.G."/>
            <person name="Delcher A.L."/>
            <person name="Delehaunty K."/>
            <person name="Do C.B."/>
            <person name="Ebling H."/>
            <person name="Edwards K."/>
            <person name="Eickbush T."/>
            <person name="Evans J.D."/>
            <person name="Filipski A."/>
            <person name="Findeiss S."/>
            <person name="Freyhult E."/>
            <person name="Fulton L."/>
            <person name="Fulton R."/>
            <person name="Garcia A.C."/>
            <person name="Gardiner A."/>
            <person name="Garfield D.A."/>
            <person name="Garvin B.E."/>
            <person name="Gibson G."/>
            <person name="Gilbert D."/>
            <person name="Gnerre S."/>
            <person name="Godfrey J."/>
            <person name="Good R."/>
            <person name="Gotea V."/>
            <person name="Gravely B."/>
            <person name="Greenberg A.J."/>
            <person name="Griffiths-Jones S."/>
            <person name="Gross S."/>
            <person name="Guigo R."/>
            <person name="Gustafson E.A."/>
            <person name="Haerty W."/>
            <person name="Hahn M.W."/>
            <person name="Halligan D.L."/>
            <person name="Halpern A.L."/>
            <person name="Halter G.M."/>
            <person name="Han M.V."/>
            <person name="Heger A."/>
            <person name="Hillier L."/>
            <person name="Hinrichs A.S."/>
            <person name="Holmes I."/>
            <person name="Hoskins R.A."/>
            <person name="Hubisz M.J."/>
            <person name="Hultmark D."/>
            <person name="Huntley M.A."/>
            <person name="Jaffe D.B."/>
            <person name="Jagadeeshan S."/>
            <person name="Jeck W.R."/>
            <person name="Johnson J."/>
            <person name="Jones C.D."/>
            <person name="Jordan W.C."/>
            <person name="Karpen G.H."/>
            <person name="Kataoka E."/>
            <person name="Keightley P.D."/>
            <person name="Kheradpour P."/>
            <person name="Kirkness E.F."/>
            <person name="Koerich L.B."/>
            <person name="Kristiansen K."/>
            <person name="Kudrna D."/>
            <person name="Kulathinal R.J."/>
            <person name="Kumar S."/>
            <person name="Kwok R."/>
            <person name="Lander E."/>
            <person name="Langley C.H."/>
            <person name="Lapoint R."/>
            <person name="Lazzaro B.P."/>
            <person name="Lee S.J."/>
            <person name="Levesque L."/>
            <person name="Li R."/>
            <person name="Lin C.F."/>
            <person name="Lin M.F."/>
            <person name="Lindblad-Toh K."/>
            <person name="Llopart A."/>
            <person name="Long M."/>
            <person name="Low L."/>
            <person name="Lozovsky E."/>
            <person name="Lu J."/>
            <person name="Luo M."/>
            <person name="Machado C.A."/>
            <person name="Makalowski W."/>
            <person name="Marzo M."/>
            <person name="Matsuda M."/>
            <person name="Matzkin L."/>
            <person name="McAllister B."/>
            <person name="McBride C.S."/>
            <person name="McKernan B."/>
            <person name="McKernan K."/>
            <person name="Mendez-Lago M."/>
            <person name="Minx P."/>
            <person name="Mollenhauer M.U."/>
            <person name="Montooth K."/>
            <person name="Mount S.M."/>
            <person name="Mu X."/>
            <person name="Myers E."/>
            <person name="Negre B."/>
            <person name="Newfeld S."/>
            <person name="Nielsen R."/>
            <person name="Noor M.A."/>
            <person name="O'Grady P."/>
            <person name="Pachter L."/>
            <person name="Papaceit M."/>
            <person name="Parisi M.J."/>
            <person name="Parisi M."/>
            <person name="Parts L."/>
            <person name="Pedersen J.S."/>
            <person name="Pesole G."/>
            <person name="Phillippy A.M."/>
            <person name="Ponting C.P."/>
            <person name="Pop M."/>
            <person name="Porcelli D."/>
            <person name="Powell J.R."/>
            <person name="Prohaska S."/>
            <person name="Pruitt K."/>
            <person name="Puig M."/>
            <person name="Quesneville H."/>
            <person name="Ram K.R."/>
            <person name="Rand D."/>
            <person name="Rasmussen M.D."/>
            <person name="Reed L.K."/>
            <person name="Reenan R."/>
            <person name="Reily A."/>
            <person name="Remington K.A."/>
            <person name="Rieger T.T."/>
            <person name="Ritchie M.G."/>
            <person name="Robin C."/>
            <person name="Rogers Y.H."/>
            <person name="Rohde C."/>
            <person name="Rozas J."/>
            <person name="Rubenfield M.J."/>
            <person name="Ruiz A."/>
            <person name="Russo S."/>
            <person name="Salzberg S.L."/>
            <person name="Sanchez-Gracia A."/>
            <person name="Saranga D.J."/>
            <person name="Sato H."/>
            <person name="Schaeffer S.W."/>
            <person name="Schatz M.C."/>
            <person name="Schlenke T."/>
            <person name="Schwartz R."/>
            <person name="Segarra C."/>
            <person name="Singh R.S."/>
            <person name="Sirot L."/>
            <person name="Sirota M."/>
            <person name="Sisneros N.B."/>
            <person name="Smith C.D."/>
            <person name="Smith T.F."/>
            <person name="Spieth J."/>
            <person name="Stage D.E."/>
            <person name="Stark A."/>
            <person name="Stephan W."/>
            <person name="Strausberg R.L."/>
            <person name="Strempel S."/>
            <person name="Sturgill D."/>
            <person name="Sutton G."/>
            <person name="Sutton G.G."/>
            <person name="Tao W."/>
            <person name="Teichmann S."/>
            <person name="Tobari Y.N."/>
            <person name="Tomimura Y."/>
            <person name="Tsolas J.M."/>
            <person name="Valente V.L."/>
            <person name="Venter E."/>
            <person name="Venter J.C."/>
            <person name="Vicario S."/>
            <person name="Vieira F.G."/>
            <person name="Vilella A.J."/>
            <person name="Villasante A."/>
            <person name="Walenz B."/>
            <person name="Wang J."/>
            <person name="Wasserman M."/>
            <person name="Watts T."/>
            <person name="Wilson D."/>
            <person name="Wilson R.K."/>
            <person name="Wing R.A."/>
            <person name="Wolfner M.F."/>
            <person name="Wong A."/>
            <person name="Wong G.K."/>
            <person name="Wu C.I."/>
            <person name="Wu G."/>
            <person name="Yamamoto D."/>
            <person name="Yang H.P."/>
            <person name="Yang S.P."/>
            <person name="Yorke J.A."/>
            <person name="Yoshida K."/>
            <person name="Zdobnov E."/>
            <person name="Zhang P."/>
            <person name="Zhang Y."/>
            <person name="Zimin A.V."/>
            <person name="Baldwin J."/>
            <person name="Abdouelleil A."/>
            <person name="Abdulkadir J."/>
            <person name="Abebe A."/>
            <person name="Abera B."/>
            <person name="Abreu J."/>
            <person name="Acer S.C."/>
            <person name="Aftuck L."/>
            <person name="Alexander A."/>
            <person name="An P."/>
            <person name="Anderson E."/>
            <person name="Anderson S."/>
            <person name="Arachi H."/>
            <person name="Azer M."/>
            <person name="Bachantsang P."/>
            <person name="Barry A."/>
            <person name="Bayul T."/>
            <person name="Berlin A."/>
            <person name="Bessette D."/>
            <person name="Bloom T."/>
            <person name="Blye J."/>
            <person name="Boguslavskiy L."/>
            <person name="Bonnet C."/>
            <person name="Boukhgalter B."/>
            <person name="Bourzgui I."/>
            <person name="Brown A."/>
            <person name="Cahill P."/>
            <person name="Channer S."/>
            <person name="Cheshatsang Y."/>
            <person name="Chuda L."/>
            <person name="Citroen M."/>
            <person name="Collymore A."/>
            <person name="Cooke P."/>
            <person name="Costello M."/>
            <person name="D'Aco K."/>
            <person name="Daza R."/>
            <person name="De Haan G."/>
            <person name="DeGray S."/>
            <person name="DeMaso C."/>
            <person name="Dhargay N."/>
            <person name="Dooley K."/>
            <person name="Dooley E."/>
            <person name="Doricent M."/>
            <person name="Dorje P."/>
            <person name="Dorjee K."/>
            <person name="Dupes A."/>
            <person name="Elong R."/>
            <person name="Falk J."/>
            <person name="Farina A."/>
            <person name="Faro S."/>
            <person name="Ferguson D."/>
            <person name="Fisher S."/>
            <person name="Foley C.D."/>
            <person name="Franke A."/>
            <person name="Friedrich D."/>
            <person name="Gadbois L."/>
            <person name="Gearin G."/>
            <person name="Gearin C.R."/>
            <person name="Giannoukos G."/>
            <person name="Goode T."/>
            <person name="Graham J."/>
            <person name="Grandbois E."/>
            <person name="Grewal S."/>
            <person name="Gyaltsen K."/>
            <person name="Hafez N."/>
            <person name="Hagos B."/>
            <person name="Hall J."/>
            <person name="Henson C."/>
            <person name="Hollinger A."/>
            <person name="Honan T."/>
            <person name="Huard M.D."/>
            <person name="Hughes L."/>
            <person name="Hurhula B."/>
            <person name="Husby M.E."/>
            <person name="Kamat A."/>
            <person name="Kanga B."/>
            <person name="Kashin S."/>
            <person name="Khazanovich D."/>
            <person name="Kisner P."/>
            <person name="Lance K."/>
            <person name="Lara M."/>
            <person name="Lee W."/>
            <person name="Lennon N."/>
            <person name="Letendre F."/>
            <person name="LeVine R."/>
            <person name="Lipovsky A."/>
            <person name="Liu X."/>
            <person name="Liu J."/>
            <person name="Liu S."/>
            <person name="Lokyitsang T."/>
            <person name="Lokyitsang Y."/>
            <person name="Lubonja R."/>
            <person name="Lui A."/>
            <person name="MacDonald P."/>
            <person name="Magnisalis V."/>
            <person name="Maru K."/>
            <person name="Matthews C."/>
            <person name="McCusker W."/>
            <person name="McDonough S."/>
            <person name="Mehta T."/>
            <person name="Meldrim J."/>
            <person name="Meneus L."/>
            <person name="Mihai O."/>
            <person name="Mihalev A."/>
            <person name="Mihova T."/>
            <person name="Mittelman R."/>
            <person name="Mlenga V."/>
            <person name="Montmayeur A."/>
            <person name="Mulrain L."/>
            <person name="Navidi A."/>
            <person name="Naylor J."/>
            <person name="Negash T."/>
            <person name="Nguyen T."/>
            <person name="Nguyen N."/>
            <person name="Nicol R."/>
            <person name="Norbu C."/>
            <person name="Norbu N."/>
            <person name="Novod N."/>
            <person name="O'Neill B."/>
            <person name="Osman S."/>
            <person name="Markiewicz E."/>
            <person name="Oyono O.L."/>
            <person name="Patti C."/>
            <person name="Phunkhang P."/>
            <person name="Pierre F."/>
            <person name="Priest M."/>
            <person name="Raghuraman S."/>
            <person name="Rege F."/>
            <person name="Reyes R."/>
            <person name="Rise C."/>
            <person name="Rogov P."/>
            <person name="Ross K."/>
            <person name="Ryan E."/>
            <person name="Settipalli S."/>
            <person name="Shea T."/>
            <person name="Sherpa N."/>
            <person name="Shi L."/>
            <person name="Shih D."/>
            <person name="Sparrow T."/>
            <person name="Spaulding J."/>
            <person name="Stalker J."/>
            <person name="Stange-Thomann N."/>
            <person name="Stavropoulos S."/>
            <person name="Stone C."/>
            <person name="Strader C."/>
            <person name="Tesfaye S."/>
            <person name="Thomson T."/>
            <person name="Thoulutsang Y."/>
            <person name="Thoulutsang D."/>
            <person name="Topham K."/>
            <person name="Topping I."/>
            <person name="Tsamla T."/>
            <person name="Vassiliev H."/>
            <person name="Vo A."/>
            <person name="Wangchuk T."/>
            <person name="Wangdi T."/>
            <person name="Weiand M."/>
            <person name="Wilkinson J."/>
            <person name="Wilson A."/>
            <person name="Yadav S."/>
            <person name="Young G."/>
            <person name="Yu Q."/>
            <person name="Zembek L."/>
            <person name="Zhong D."/>
            <person name="Zimmer A."/>
            <person name="Zwirko Z."/>
            <person name="Jaffe D.B."/>
            <person name="Alvarez P."/>
            <person name="Brockman W."/>
            <person name="Butler J."/>
            <person name="Chin C."/>
            <person name="Gnerre S."/>
            <person name="Grabherr M."/>
            <person name="Kleber M."/>
            <person name="Mauceli E."/>
            <person name="MacCallum I."/>
        </authorList>
    </citation>
    <scope>NUCLEOTIDE SEQUENCE [LARGE SCALE GENOMIC DNA]</scope>
    <source>
        <strain evidence="3">Tucson 15287-2541.00</strain>
    </source>
</reference>
<proteinExistence type="predicted"/>
<organism evidence="3">
    <name type="scientific">Drosophila grimshawi</name>
    <name type="common">Hawaiian fruit fly</name>
    <name type="synonym">Idiomyia grimshawi</name>
    <dbReference type="NCBI Taxonomy" id="7222"/>
    <lineage>
        <taxon>Eukaryota</taxon>
        <taxon>Metazoa</taxon>
        <taxon>Ecdysozoa</taxon>
        <taxon>Arthropoda</taxon>
        <taxon>Hexapoda</taxon>
        <taxon>Insecta</taxon>
        <taxon>Pterygota</taxon>
        <taxon>Neoptera</taxon>
        <taxon>Endopterygota</taxon>
        <taxon>Diptera</taxon>
        <taxon>Brachycera</taxon>
        <taxon>Muscomorpha</taxon>
        <taxon>Ephydroidea</taxon>
        <taxon>Drosophilidae</taxon>
        <taxon>Drosophila</taxon>
        <taxon>Hawaiian Drosophila</taxon>
    </lineage>
</organism>
<dbReference type="OrthoDB" id="5979581at2759"/>
<protein>
    <submittedName>
        <fullName evidence="2">GH23928</fullName>
    </submittedName>
</protein>
<feature type="region of interest" description="Disordered" evidence="1">
    <location>
        <begin position="293"/>
        <end position="326"/>
    </location>
</feature>
<evidence type="ECO:0000313" key="2">
    <source>
        <dbReference type="EMBL" id="EDV90973.1"/>
    </source>
</evidence>
<feature type="region of interest" description="Disordered" evidence="1">
    <location>
        <begin position="128"/>
        <end position="147"/>
    </location>
</feature>
<dbReference type="EMBL" id="CH916380">
    <property type="protein sequence ID" value="EDV90973.1"/>
    <property type="molecule type" value="Genomic_DNA"/>
</dbReference>
<dbReference type="Proteomes" id="UP000001070">
    <property type="component" value="Unassembled WGS sequence"/>
</dbReference>
<evidence type="ECO:0000313" key="3">
    <source>
        <dbReference type="Proteomes" id="UP000001070"/>
    </source>
</evidence>
<dbReference type="STRING" id="7222.B4JZV7"/>
<feature type="compositionally biased region" description="Polar residues" evidence="1">
    <location>
        <begin position="293"/>
        <end position="308"/>
    </location>
</feature>
<dbReference type="HOGENOM" id="CLU_819566_0_0_1"/>
<dbReference type="eggNOG" id="KOG1164">
    <property type="taxonomic scope" value="Eukaryota"/>
</dbReference>
<feature type="compositionally biased region" description="Basic and acidic residues" evidence="1">
    <location>
        <begin position="135"/>
        <end position="147"/>
    </location>
</feature>
<dbReference type="AlphaFoldDB" id="B4JZV7"/>
<keyword evidence="3" id="KW-1185">Reference proteome</keyword>
<name>B4JZV7_DROGR</name>
<accession>B4JZV7</accession>
<gene>
    <name evidence="2" type="primary">Dgri\GH23928</name>
    <name evidence="2" type="ORF">Dgri_GH23928</name>
</gene>
<evidence type="ECO:0000256" key="1">
    <source>
        <dbReference type="SAM" id="MobiDB-lite"/>
    </source>
</evidence>
<sequence length="339" mass="37312">MYKHRNSLPNVCLIDIFDDKPPQKREDAKANPPDNAAAAVVPWCVKTTFCQRSNLQQSSDAITPELLSHQSGNKVANFVDAEMQPNDGCVSGRLEIRVISKENSHMDESVYYDALAATSSKIAKNTCKLSNNETSGDRQASESNDKKSVNCDDIEIGTNISSLTNTTANYNTPLAKELTAPGNEFSSCRVQSVKLNNGSNGLRRRRESSEGKYVTDPTQLNLRFQRPQARISNRTRGIPLTMLGNFDDQSKAEISDNGDKELVENNIGFGSRLCKAAAINPSTAVQLQQLSATRNEDTNNTAGNQNALEPSLRNDISPPPGDPKIENSARLRRYRHNLE</sequence>